<dbReference type="Proteomes" id="UP000196708">
    <property type="component" value="Chromosome 1"/>
</dbReference>
<dbReference type="EMBL" id="CP018835">
    <property type="protein sequence ID" value="ASA55377.1"/>
    <property type="molecule type" value="Genomic_DNA"/>
</dbReference>
<dbReference type="AlphaFoldDB" id="A0A1Z2SE26"/>
<evidence type="ECO:0000313" key="2">
    <source>
        <dbReference type="EMBL" id="ASA55377.1"/>
    </source>
</evidence>
<accession>A0A1Z2SE26</accession>
<protein>
    <recommendedName>
        <fullName evidence="1">DUF4123 domain-containing protein</fullName>
    </recommendedName>
</protein>
<dbReference type="InterPro" id="IPR025391">
    <property type="entry name" value="DUF4123"/>
</dbReference>
<proteinExistence type="predicted"/>
<dbReference type="Pfam" id="PF13503">
    <property type="entry name" value="DUF4123"/>
    <property type="match status" value="1"/>
</dbReference>
<dbReference type="OrthoDB" id="5868791at2"/>
<name>A0A1Z2SE26_VIBGA</name>
<organism evidence="2 3">
    <name type="scientific">Vibrio gazogenes</name>
    <dbReference type="NCBI Taxonomy" id="687"/>
    <lineage>
        <taxon>Bacteria</taxon>
        <taxon>Pseudomonadati</taxon>
        <taxon>Pseudomonadota</taxon>
        <taxon>Gammaproteobacteria</taxon>
        <taxon>Vibrionales</taxon>
        <taxon>Vibrionaceae</taxon>
        <taxon>Vibrio</taxon>
    </lineage>
</organism>
<gene>
    <name evidence="2" type="ORF">BSQ33_06335</name>
</gene>
<dbReference type="RefSeq" id="WP_021019807.1">
    <property type="nucleotide sequence ID" value="NZ_CP018835.1"/>
</dbReference>
<feature type="domain" description="DUF4123" evidence="1">
    <location>
        <begin position="21"/>
        <end position="146"/>
    </location>
</feature>
<evidence type="ECO:0000259" key="1">
    <source>
        <dbReference type="Pfam" id="PF13503"/>
    </source>
</evidence>
<evidence type="ECO:0000313" key="3">
    <source>
        <dbReference type="Proteomes" id="UP000196708"/>
    </source>
</evidence>
<dbReference type="KEGG" id="vga:BSQ33_06335"/>
<reference evidence="2 3" key="1">
    <citation type="submission" date="2016-12" db="EMBL/GenBank/DDBJ databases">
        <authorList>
            <person name="Song W.-J."/>
            <person name="Kurnit D.M."/>
        </authorList>
    </citation>
    <scope>NUCLEOTIDE SEQUENCE [LARGE SCALE GENOMIC DNA]</scope>
    <source>
        <strain evidence="2 3">ATCC 43942</strain>
    </source>
</reference>
<sequence>MKSLFDILTMSEGNTSEKKTCYLLFDRVQFPQATEFWNTMKRREDVTWCELLRGSELQYLTDVSPLLIDIRDGNPGETLYYWLADNEPRAEQFGFVGVFDGDFAALRAHWQQWVACRYPDQNEVMLRFYDPNVLPQWWNILTPTQQAVFQGKHQGIYLPRRDDNQQLKLFEFPMIQRTDSPECTAFSDRMVSAENTTEVHFPLQLTQDQYDRFFHPEQRHALAETLYRKLLPQYGDALSLSLVEARFDEGLTLAQNRYADATELDQETFALYRFYLGDRFDEHPEFQRLMNFYSLRQAIGEFHHQYRGREDELHAYQTPGWLNEPMSTEISS</sequence>